<dbReference type="InterPro" id="IPR025455">
    <property type="entry name" value="DUF4276"/>
</dbReference>
<evidence type="ECO:0008006" key="3">
    <source>
        <dbReference type="Google" id="ProtNLM"/>
    </source>
</evidence>
<dbReference type="Pfam" id="PF14103">
    <property type="entry name" value="DUF4276"/>
    <property type="match status" value="1"/>
</dbReference>
<protein>
    <recommendedName>
        <fullName evidence="3">DUF4276 domain-containing protein</fullName>
    </recommendedName>
</protein>
<dbReference type="AlphaFoldDB" id="I5B2J8"/>
<evidence type="ECO:0000313" key="2">
    <source>
        <dbReference type="Proteomes" id="UP000005778"/>
    </source>
</evidence>
<evidence type="ECO:0000313" key="1">
    <source>
        <dbReference type="EMBL" id="EIM63711.1"/>
    </source>
</evidence>
<name>I5B2J8_9BACT</name>
<dbReference type="STRING" id="879212.DespoDRAFT_01796"/>
<accession>I5B2J8</accession>
<proteinExistence type="predicted"/>
<keyword evidence="2" id="KW-1185">Reference proteome</keyword>
<dbReference type="RefSeq" id="WP_004072950.1">
    <property type="nucleotide sequence ID" value="NZ_CM001488.1"/>
</dbReference>
<reference evidence="1 2" key="2">
    <citation type="submission" date="2012-02" db="EMBL/GenBank/DDBJ databases">
        <title>Improved High-Quality Draft sequence of Desulfobacter postgatei 2ac9.</title>
        <authorList>
            <consortium name="US DOE Joint Genome Institute"/>
            <person name="Lucas S."/>
            <person name="Han J."/>
            <person name="Lapidus A."/>
            <person name="Cheng J.-F."/>
            <person name="Goodwin L."/>
            <person name="Pitluck S."/>
            <person name="Peters L."/>
            <person name="Ovchinnikova G."/>
            <person name="Held B."/>
            <person name="Detter J.C."/>
            <person name="Han C."/>
            <person name="Tapia R."/>
            <person name="Land M."/>
            <person name="Hauser L."/>
            <person name="Kyrpides N."/>
            <person name="Ivanova N."/>
            <person name="Pagani I."/>
            <person name="Orellana R."/>
            <person name="Lovley D."/>
            <person name="Woyke T."/>
        </authorList>
    </citation>
    <scope>NUCLEOTIDE SEQUENCE [LARGE SCALE GENOMIC DNA]</scope>
    <source>
        <strain evidence="1 2">2ac9</strain>
    </source>
</reference>
<dbReference type="EMBL" id="CM001488">
    <property type="protein sequence ID" value="EIM63711.1"/>
    <property type="molecule type" value="Genomic_DNA"/>
</dbReference>
<dbReference type="HOGENOM" id="CLU_109798_0_0_7"/>
<gene>
    <name evidence="1" type="ORF">DespoDRAFT_01796</name>
</gene>
<dbReference type="Proteomes" id="UP000005778">
    <property type="component" value="Chromosome"/>
</dbReference>
<organism evidence="1 2">
    <name type="scientific">Desulfobacter postgatei 2ac9</name>
    <dbReference type="NCBI Taxonomy" id="879212"/>
    <lineage>
        <taxon>Bacteria</taxon>
        <taxon>Pseudomonadati</taxon>
        <taxon>Thermodesulfobacteriota</taxon>
        <taxon>Desulfobacteria</taxon>
        <taxon>Desulfobacterales</taxon>
        <taxon>Desulfobacteraceae</taxon>
        <taxon>Desulfobacter</taxon>
    </lineage>
</organism>
<reference evidence="1 2" key="1">
    <citation type="submission" date="2011-09" db="EMBL/GenBank/DDBJ databases">
        <authorList>
            <consortium name="US DOE Joint Genome Institute (JGI-PGF)"/>
            <person name="Lucas S."/>
            <person name="Han J."/>
            <person name="Lapidus A."/>
            <person name="Cheng J.-F."/>
            <person name="Goodwin L."/>
            <person name="Pitluck S."/>
            <person name="Peters L."/>
            <person name="Land M.L."/>
            <person name="Hauser L."/>
            <person name="Orellana R."/>
            <person name="Lovley D."/>
            <person name="Woyke T.J."/>
        </authorList>
    </citation>
    <scope>NUCLEOTIDE SEQUENCE [LARGE SCALE GENOMIC DNA]</scope>
    <source>
        <strain evidence="1 2">2ac9</strain>
    </source>
</reference>
<sequence length="208" mass="23570">MLEKLIVFVEEYSMEAALDILLPGMLDGIDYQIIRFQCKDDLIKQLPSRLKGYSAWMPETWSILVLVDRDDDDCMILKQQLEQYAQDAGLLTKSHAQAGENFKVTNRIVIEELESWYFGDWAAVKTAYPRVLGTIPEKAPYRNPDNIQGGTWEALERILKRAGYFSGGLRKAECARQVARCMDIHQNRSLSFNKFCGAVQSIVAGAIA</sequence>
<dbReference type="eggNOG" id="ENOG502ZYZ6">
    <property type="taxonomic scope" value="Bacteria"/>
</dbReference>